<evidence type="ECO:0000313" key="3">
    <source>
        <dbReference type="Proteomes" id="UP000672038"/>
    </source>
</evidence>
<reference evidence="2" key="1">
    <citation type="submission" date="2020-06" db="EMBL/GenBank/DDBJ databases">
        <title>Complete genome sequence of Candidatus Phytoplasma luffae NCHU2019.</title>
        <authorList>
            <person name="Cho S.-T."/>
            <person name="Tan C.-M."/>
            <person name="Li J.-R."/>
            <person name="Chien Y.-Y."/>
            <person name="Chiu Y.-C."/>
            <person name="Yang J.-Y."/>
            <person name="Kuo C.-H."/>
        </authorList>
    </citation>
    <scope>NUCLEOTIDE SEQUENCE</scope>
    <source>
        <strain evidence="2">NCHU2019</strain>
    </source>
</reference>
<feature type="compositionally biased region" description="Polar residues" evidence="1">
    <location>
        <begin position="13"/>
        <end position="28"/>
    </location>
</feature>
<dbReference type="AlphaFoldDB" id="A0A975FIQ8"/>
<dbReference type="Proteomes" id="UP000672038">
    <property type="component" value="Chromosome"/>
</dbReference>
<keyword evidence="3" id="KW-1185">Reference proteome</keyword>
<gene>
    <name evidence="2" type="ORF">LFWB_0240</name>
</gene>
<evidence type="ECO:0000256" key="1">
    <source>
        <dbReference type="SAM" id="MobiDB-lite"/>
    </source>
</evidence>
<dbReference type="EMBL" id="CP054393">
    <property type="protein sequence ID" value="QTX02594.1"/>
    <property type="molecule type" value="Genomic_DNA"/>
</dbReference>
<feature type="region of interest" description="Disordered" evidence="1">
    <location>
        <begin position="1"/>
        <end position="28"/>
    </location>
</feature>
<evidence type="ECO:0000313" key="2">
    <source>
        <dbReference type="EMBL" id="QTX02594.1"/>
    </source>
</evidence>
<protein>
    <submittedName>
        <fullName evidence="2">Uncharacterized protein</fullName>
    </submittedName>
</protein>
<organism evidence="2 3">
    <name type="scientific">Loofah witches'-broom phytoplasma</name>
    <dbReference type="NCBI Taxonomy" id="35773"/>
    <lineage>
        <taxon>Bacteria</taxon>
        <taxon>Bacillati</taxon>
        <taxon>Mycoplasmatota</taxon>
        <taxon>Mollicutes</taxon>
        <taxon>Acholeplasmatales</taxon>
        <taxon>Acholeplasmataceae</taxon>
        <taxon>Candidatus Phytoplasma</taxon>
        <taxon>16SrVIII (Loofah witches'-broom group)</taxon>
    </lineage>
</organism>
<proteinExistence type="predicted"/>
<sequence length="101" mass="12118">MIPSRMSSYPPDKSSSFRFLKNPSNNTSSPYSVYYDISEEFKGTKIRQNKHLVGQNEVFQNFRHFLFFKISLRLTIKLVFFYSLRIKLIFISFLKTFLERD</sequence>
<name>A0A975FIQ8_LOWBP</name>
<dbReference type="KEGG" id="pluf:LFWB_0240"/>
<accession>A0A975FIQ8</accession>